<name>A0A9W4SDT4_9GLOM</name>
<dbReference type="EMBL" id="CAMKVN010000219">
    <property type="protein sequence ID" value="CAI2165378.1"/>
    <property type="molecule type" value="Genomic_DNA"/>
</dbReference>
<comment type="caution">
    <text evidence="1">The sequence shown here is derived from an EMBL/GenBank/DDBJ whole genome shotgun (WGS) entry which is preliminary data.</text>
</comment>
<organism evidence="1 2">
    <name type="scientific">Funneliformis geosporum</name>
    <dbReference type="NCBI Taxonomy" id="1117311"/>
    <lineage>
        <taxon>Eukaryota</taxon>
        <taxon>Fungi</taxon>
        <taxon>Fungi incertae sedis</taxon>
        <taxon>Mucoromycota</taxon>
        <taxon>Glomeromycotina</taxon>
        <taxon>Glomeromycetes</taxon>
        <taxon>Glomerales</taxon>
        <taxon>Glomeraceae</taxon>
        <taxon>Funneliformis</taxon>
    </lineage>
</organism>
<dbReference type="OrthoDB" id="10256524at2759"/>
<dbReference type="Proteomes" id="UP001153678">
    <property type="component" value="Unassembled WGS sequence"/>
</dbReference>
<evidence type="ECO:0000313" key="2">
    <source>
        <dbReference type="Proteomes" id="UP001153678"/>
    </source>
</evidence>
<proteinExistence type="predicted"/>
<protein>
    <submittedName>
        <fullName evidence="1">7129_t:CDS:1</fullName>
    </submittedName>
</protein>
<keyword evidence="2" id="KW-1185">Reference proteome</keyword>
<dbReference type="AlphaFoldDB" id="A0A9W4SDT4"/>
<evidence type="ECO:0000313" key="1">
    <source>
        <dbReference type="EMBL" id="CAI2165378.1"/>
    </source>
</evidence>
<accession>A0A9W4SDT4</accession>
<sequence length="225" mass="24840">MTVPYADARSLPLFQKPDFPVLVEEDPIKTFTLKLNETVGLYDFPSVVLNLATPIQMTITEILDERHGLLGLVKDYTGIKNSKDPIEEKDVSWDGLIYNLGNKVEPGPLAFELQVNPCLQQLSPQGGSSTSQGVPGHSFCSSHGTLVGGHTQVSSACLLNNVPTIALVLGLGLAKAKPRLMLISTNFMIGLTNIENEKEHSNKQIKIRVLWYGIYKWRNIQLDLQ</sequence>
<gene>
    <name evidence="1" type="ORF">FWILDA_LOCUS2041</name>
</gene>
<reference evidence="1" key="1">
    <citation type="submission" date="2022-08" db="EMBL/GenBank/DDBJ databases">
        <authorList>
            <person name="Kallberg Y."/>
            <person name="Tangrot J."/>
            <person name="Rosling A."/>
        </authorList>
    </citation>
    <scope>NUCLEOTIDE SEQUENCE</scope>
    <source>
        <strain evidence="1">Wild A</strain>
    </source>
</reference>